<dbReference type="InterPro" id="IPR005467">
    <property type="entry name" value="His_kinase_dom"/>
</dbReference>
<dbReference type="GO" id="GO:0004673">
    <property type="term" value="F:protein histidine kinase activity"/>
    <property type="evidence" value="ECO:0007669"/>
    <property type="project" value="UniProtKB-EC"/>
</dbReference>
<evidence type="ECO:0000256" key="3">
    <source>
        <dbReference type="ARBA" id="ARBA00022679"/>
    </source>
</evidence>
<dbReference type="PRINTS" id="PR00344">
    <property type="entry name" value="BCTRLSENSOR"/>
</dbReference>
<keyword evidence="8" id="KW-1185">Reference proteome</keyword>
<evidence type="ECO:0000256" key="5">
    <source>
        <dbReference type="ARBA" id="ARBA00023012"/>
    </source>
</evidence>
<feature type="domain" description="Histidine kinase" evidence="6">
    <location>
        <begin position="1"/>
        <end position="156"/>
    </location>
</feature>
<proteinExistence type="predicted"/>
<keyword evidence="4 7" id="KW-0418">Kinase</keyword>
<evidence type="ECO:0000313" key="8">
    <source>
        <dbReference type="Proteomes" id="UP001596145"/>
    </source>
</evidence>
<sequence length="163" mass="17045">MTELIEDALSFARMGDRVVDVERVDVAAVAERAWGTVETADATLRIEEVGAIDGDASRLRTLFENLFRNAVEHGGEGVTVTVGREGTTLFVADDGPGIPEADRETVFEVGFSTNHDGTGFGLGIVSEIATAHGWTAAATEAEGGGARIELRGVTAADPAESPE</sequence>
<dbReference type="CDD" id="cd00075">
    <property type="entry name" value="HATPase"/>
    <property type="match status" value="1"/>
</dbReference>
<dbReference type="InterPro" id="IPR050736">
    <property type="entry name" value="Sensor_HK_Regulatory"/>
</dbReference>
<comment type="caution">
    <text evidence="7">The sequence shown here is derived from an EMBL/GenBank/DDBJ whole genome shotgun (WGS) entry which is preliminary data.</text>
</comment>
<dbReference type="Pfam" id="PF02518">
    <property type="entry name" value="HATPase_c"/>
    <property type="match status" value="1"/>
</dbReference>
<dbReference type="Gene3D" id="3.30.565.10">
    <property type="entry name" value="Histidine kinase-like ATPase, C-terminal domain"/>
    <property type="match status" value="1"/>
</dbReference>
<accession>A0ABD5QNG8</accession>
<dbReference type="SUPFAM" id="SSF55874">
    <property type="entry name" value="ATPase domain of HSP90 chaperone/DNA topoisomerase II/histidine kinase"/>
    <property type="match status" value="1"/>
</dbReference>
<comment type="catalytic activity">
    <reaction evidence="1">
        <text>ATP + protein L-histidine = ADP + protein N-phospho-L-histidine.</text>
        <dbReference type="EC" id="2.7.13.3"/>
    </reaction>
</comment>
<evidence type="ECO:0000256" key="1">
    <source>
        <dbReference type="ARBA" id="ARBA00000085"/>
    </source>
</evidence>
<gene>
    <name evidence="7" type="ORF">ACFPJA_03610</name>
</gene>
<dbReference type="PANTHER" id="PTHR43711:SF1">
    <property type="entry name" value="HISTIDINE KINASE 1"/>
    <property type="match status" value="1"/>
</dbReference>
<reference evidence="7 8" key="1">
    <citation type="journal article" date="2019" name="Int. J. Syst. Evol. Microbiol.">
        <title>The Global Catalogue of Microorganisms (GCM) 10K type strain sequencing project: providing services to taxonomists for standard genome sequencing and annotation.</title>
        <authorList>
            <consortium name="The Broad Institute Genomics Platform"/>
            <consortium name="The Broad Institute Genome Sequencing Center for Infectious Disease"/>
            <person name="Wu L."/>
            <person name="Ma J."/>
        </authorList>
    </citation>
    <scope>NUCLEOTIDE SEQUENCE [LARGE SCALE GENOMIC DNA]</scope>
    <source>
        <strain evidence="7 8">CGMCC 1.16026</strain>
    </source>
</reference>
<dbReference type="PANTHER" id="PTHR43711">
    <property type="entry name" value="TWO-COMPONENT HISTIDINE KINASE"/>
    <property type="match status" value="1"/>
</dbReference>
<dbReference type="AlphaFoldDB" id="A0ABD5QNG8"/>
<evidence type="ECO:0000256" key="2">
    <source>
        <dbReference type="ARBA" id="ARBA00012438"/>
    </source>
</evidence>
<dbReference type="GO" id="GO:0000160">
    <property type="term" value="P:phosphorelay signal transduction system"/>
    <property type="evidence" value="ECO:0007669"/>
    <property type="project" value="UniProtKB-KW"/>
</dbReference>
<evidence type="ECO:0000259" key="6">
    <source>
        <dbReference type="PROSITE" id="PS50109"/>
    </source>
</evidence>
<name>A0ABD5QNG8_9EURY</name>
<dbReference type="InterPro" id="IPR003594">
    <property type="entry name" value="HATPase_dom"/>
</dbReference>
<evidence type="ECO:0000313" key="7">
    <source>
        <dbReference type="EMBL" id="MFC5133813.1"/>
    </source>
</evidence>
<keyword evidence="3" id="KW-0808">Transferase</keyword>
<keyword evidence="5" id="KW-0902">Two-component regulatory system</keyword>
<protein>
    <recommendedName>
        <fullName evidence="2">histidine kinase</fullName>
        <ecNumber evidence="2">2.7.13.3</ecNumber>
    </recommendedName>
</protein>
<dbReference type="SMART" id="SM00387">
    <property type="entry name" value="HATPase_c"/>
    <property type="match status" value="1"/>
</dbReference>
<dbReference type="RefSeq" id="WP_238987711.1">
    <property type="nucleotide sequence ID" value="NZ_JBHSKV010000004.1"/>
</dbReference>
<dbReference type="PROSITE" id="PS50109">
    <property type="entry name" value="HIS_KIN"/>
    <property type="match status" value="1"/>
</dbReference>
<dbReference type="InterPro" id="IPR036890">
    <property type="entry name" value="HATPase_C_sf"/>
</dbReference>
<evidence type="ECO:0000256" key="4">
    <source>
        <dbReference type="ARBA" id="ARBA00022777"/>
    </source>
</evidence>
<dbReference type="EC" id="2.7.13.3" evidence="2"/>
<dbReference type="InterPro" id="IPR004358">
    <property type="entry name" value="Sig_transdc_His_kin-like_C"/>
</dbReference>
<dbReference type="EMBL" id="JBHSKV010000004">
    <property type="protein sequence ID" value="MFC5133813.1"/>
    <property type="molecule type" value="Genomic_DNA"/>
</dbReference>
<dbReference type="Proteomes" id="UP001596145">
    <property type="component" value="Unassembled WGS sequence"/>
</dbReference>
<organism evidence="7 8">
    <name type="scientific">Halorubrum glutamatedens</name>
    <dbReference type="NCBI Taxonomy" id="2707018"/>
    <lineage>
        <taxon>Archaea</taxon>
        <taxon>Methanobacteriati</taxon>
        <taxon>Methanobacteriota</taxon>
        <taxon>Stenosarchaea group</taxon>
        <taxon>Halobacteria</taxon>
        <taxon>Halobacteriales</taxon>
        <taxon>Haloferacaceae</taxon>
        <taxon>Halorubrum</taxon>
    </lineage>
</organism>